<evidence type="ECO:0000313" key="2">
    <source>
        <dbReference type="EMBL" id="RAL54271.1"/>
    </source>
</evidence>
<dbReference type="InterPro" id="IPR000477">
    <property type="entry name" value="RT_dom"/>
</dbReference>
<evidence type="ECO:0000259" key="1">
    <source>
        <dbReference type="PROSITE" id="PS50878"/>
    </source>
</evidence>
<gene>
    <name evidence="2" type="ORF">DM860_001399</name>
</gene>
<proteinExistence type="predicted"/>
<dbReference type="PROSITE" id="PS50878">
    <property type="entry name" value="RT_POL"/>
    <property type="match status" value="1"/>
</dbReference>
<dbReference type="Pfam" id="PF00078">
    <property type="entry name" value="RVT_1"/>
    <property type="match status" value="1"/>
</dbReference>
<dbReference type="InterPro" id="IPR043502">
    <property type="entry name" value="DNA/RNA_pol_sf"/>
</dbReference>
<dbReference type="PANTHER" id="PTHR31635">
    <property type="entry name" value="REVERSE TRANSCRIPTASE DOMAIN-CONTAINING PROTEIN-RELATED"/>
    <property type="match status" value="1"/>
</dbReference>
<reference evidence="2 3" key="1">
    <citation type="submission" date="2018-06" db="EMBL/GenBank/DDBJ databases">
        <title>The Genome of Cuscuta australis (Dodder) Provides Insight into the Evolution of Plant Parasitism.</title>
        <authorList>
            <person name="Liu H."/>
        </authorList>
    </citation>
    <scope>NUCLEOTIDE SEQUENCE [LARGE SCALE GENOMIC DNA]</scope>
    <source>
        <strain evidence="3">cv. Yunnan</strain>
        <tissue evidence="2">Vines</tissue>
    </source>
</reference>
<feature type="domain" description="Reverse transcriptase" evidence="1">
    <location>
        <begin position="1"/>
        <end position="135"/>
    </location>
</feature>
<keyword evidence="3" id="KW-1185">Reference proteome</keyword>
<sequence>MSKAFDRVSWKYLEKVLSLFGFSRAAISLLIGFTKKAYLSLLINGTQSKFFSPSRGLKKGDPLSPLLFNIASEGFSRSINHLYCVKGLEPYTMGRNFKNIHHLSYVDDLLLFTNAAIPNLIKLRNYLNDYEEVSG</sequence>
<accession>A0A328ECN0</accession>
<dbReference type="SUPFAM" id="SSF56672">
    <property type="entry name" value="DNA/RNA polymerases"/>
    <property type="match status" value="1"/>
</dbReference>
<dbReference type="EMBL" id="NQVE01000009">
    <property type="protein sequence ID" value="RAL54271.1"/>
    <property type="molecule type" value="Genomic_DNA"/>
</dbReference>
<dbReference type="Proteomes" id="UP000249390">
    <property type="component" value="Unassembled WGS sequence"/>
</dbReference>
<organism evidence="2 3">
    <name type="scientific">Cuscuta australis</name>
    <dbReference type="NCBI Taxonomy" id="267555"/>
    <lineage>
        <taxon>Eukaryota</taxon>
        <taxon>Viridiplantae</taxon>
        <taxon>Streptophyta</taxon>
        <taxon>Embryophyta</taxon>
        <taxon>Tracheophyta</taxon>
        <taxon>Spermatophyta</taxon>
        <taxon>Magnoliopsida</taxon>
        <taxon>eudicotyledons</taxon>
        <taxon>Gunneridae</taxon>
        <taxon>Pentapetalae</taxon>
        <taxon>asterids</taxon>
        <taxon>lamiids</taxon>
        <taxon>Solanales</taxon>
        <taxon>Convolvulaceae</taxon>
        <taxon>Cuscuteae</taxon>
        <taxon>Cuscuta</taxon>
        <taxon>Cuscuta subgen. Grammica</taxon>
        <taxon>Cuscuta sect. Cleistogrammica</taxon>
    </lineage>
</organism>
<evidence type="ECO:0000313" key="3">
    <source>
        <dbReference type="Proteomes" id="UP000249390"/>
    </source>
</evidence>
<dbReference type="PANTHER" id="PTHR31635:SF196">
    <property type="entry name" value="REVERSE TRANSCRIPTASE DOMAIN-CONTAINING PROTEIN-RELATED"/>
    <property type="match status" value="1"/>
</dbReference>
<comment type="caution">
    <text evidence="2">The sequence shown here is derived from an EMBL/GenBank/DDBJ whole genome shotgun (WGS) entry which is preliminary data.</text>
</comment>
<protein>
    <recommendedName>
        <fullName evidence="1">Reverse transcriptase domain-containing protein</fullName>
    </recommendedName>
</protein>
<name>A0A328ECN0_9ASTE</name>
<dbReference type="AlphaFoldDB" id="A0A328ECN0"/>